<dbReference type="OrthoDB" id="3775748at2759"/>
<dbReference type="GeneID" id="54584814"/>
<sequence length="223" mass="25499">MKNPNLPSIHITAANPIASPPAWRIFLTWLYTLDKIPLPDFTPIRRESWRSSHIRDACLLAAFLGAWVFEKYLLRVVCKELSDGAFPQRYVADLARDMPASTGTHHFANAYFRWKAAGLPAELDPYRWRVEHWYALCGRQGNWGCFHDMGARGWRGVWERQGRLKGKLGCWVDVRREGGNWMEEVLWDGVDALNKDGEFDCEGYEELGEDGDAETCEAAYGSV</sequence>
<accession>A0A6A6I9D7</accession>
<dbReference type="RefSeq" id="XP_033681833.1">
    <property type="nucleotide sequence ID" value="XM_033831484.1"/>
</dbReference>
<dbReference type="EMBL" id="ML987198">
    <property type="protein sequence ID" value="KAF2246829.1"/>
    <property type="molecule type" value="Genomic_DNA"/>
</dbReference>
<evidence type="ECO:0000313" key="1">
    <source>
        <dbReference type="EMBL" id="KAF2246829.1"/>
    </source>
</evidence>
<keyword evidence="2" id="KW-1185">Reference proteome</keyword>
<dbReference type="AlphaFoldDB" id="A0A6A6I9D7"/>
<evidence type="ECO:0000313" key="2">
    <source>
        <dbReference type="Proteomes" id="UP000800094"/>
    </source>
</evidence>
<name>A0A6A6I9D7_9PLEO</name>
<dbReference type="Proteomes" id="UP000800094">
    <property type="component" value="Unassembled WGS sequence"/>
</dbReference>
<organism evidence="1 2">
    <name type="scientific">Trematosphaeria pertusa</name>
    <dbReference type="NCBI Taxonomy" id="390896"/>
    <lineage>
        <taxon>Eukaryota</taxon>
        <taxon>Fungi</taxon>
        <taxon>Dikarya</taxon>
        <taxon>Ascomycota</taxon>
        <taxon>Pezizomycotina</taxon>
        <taxon>Dothideomycetes</taxon>
        <taxon>Pleosporomycetidae</taxon>
        <taxon>Pleosporales</taxon>
        <taxon>Massarineae</taxon>
        <taxon>Trematosphaeriaceae</taxon>
        <taxon>Trematosphaeria</taxon>
    </lineage>
</organism>
<reference evidence="1" key="1">
    <citation type="journal article" date="2020" name="Stud. Mycol.">
        <title>101 Dothideomycetes genomes: a test case for predicting lifestyles and emergence of pathogens.</title>
        <authorList>
            <person name="Haridas S."/>
            <person name="Albert R."/>
            <person name="Binder M."/>
            <person name="Bloem J."/>
            <person name="Labutti K."/>
            <person name="Salamov A."/>
            <person name="Andreopoulos B."/>
            <person name="Baker S."/>
            <person name="Barry K."/>
            <person name="Bills G."/>
            <person name="Bluhm B."/>
            <person name="Cannon C."/>
            <person name="Castanera R."/>
            <person name="Culley D."/>
            <person name="Daum C."/>
            <person name="Ezra D."/>
            <person name="Gonzalez J."/>
            <person name="Henrissat B."/>
            <person name="Kuo A."/>
            <person name="Liang C."/>
            <person name="Lipzen A."/>
            <person name="Lutzoni F."/>
            <person name="Magnuson J."/>
            <person name="Mondo S."/>
            <person name="Nolan M."/>
            <person name="Ohm R."/>
            <person name="Pangilinan J."/>
            <person name="Park H.-J."/>
            <person name="Ramirez L."/>
            <person name="Alfaro M."/>
            <person name="Sun H."/>
            <person name="Tritt A."/>
            <person name="Yoshinaga Y."/>
            <person name="Zwiers L.-H."/>
            <person name="Turgeon B."/>
            <person name="Goodwin S."/>
            <person name="Spatafora J."/>
            <person name="Crous P."/>
            <person name="Grigoriev I."/>
        </authorList>
    </citation>
    <scope>NUCLEOTIDE SEQUENCE</scope>
    <source>
        <strain evidence="1">CBS 122368</strain>
    </source>
</reference>
<protein>
    <submittedName>
        <fullName evidence="1">Uncharacterized protein</fullName>
    </submittedName>
</protein>
<proteinExistence type="predicted"/>
<gene>
    <name evidence="1" type="ORF">BU26DRAFT_53901</name>
</gene>